<keyword evidence="2" id="KW-1185">Reference proteome</keyword>
<gene>
    <name evidence="1" type="ORF">ABT56_00690</name>
</gene>
<sequence length="412" mass="46349">MALFLLLPKPAKGQPDDWQLEWDWMVSAGYHHISGANQYSDLEDESAQVDALLDLQWQYRRWLGLFALKGNRLVAWNDDQGGDAEAEWVIRELFWQESVSVFDLPLDLTFGKVRLDWGVGYGYRPLDVIKPYRRNPVGIAVEEGAGVAAVSYFDGLGEWSWLYSDSSWNSQSGSPLEEASEQRGVGGRHYRLEGDSEYQFIAYYDDVRHGLLGLGFTTVAGMAWSFHGSALYQRHYQRYQQPVMAGGGVTLGEGRDALQSLIGATWTASNGHQVIAEYWYDGRAWSHSEWARAGAALANMGRGKGDIRMSFAHGFEAVNLRQHNLLLHWQLDPNGGYGGIWPESLTPKIDLLYTPEDSGHVVTGWLDYTVKDTGSMRLGVELAVRWFGGPADSAYRMLPERQQLFLNIKGRL</sequence>
<comment type="caution">
    <text evidence="1">The sequence shown here is derived from an EMBL/GenBank/DDBJ whole genome shotgun (WGS) entry which is preliminary data.</text>
</comment>
<evidence type="ECO:0000313" key="2">
    <source>
        <dbReference type="Proteomes" id="UP000036097"/>
    </source>
</evidence>
<protein>
    <recommendedName>
        <fullName evidence="3">Beta-lactamase</fullName>
    </recommendedName>
</protein>
<dbReference type="PATRIC" id="fig|1195763.3.peg.156"/>
<evidence type="ECO:0008006" key="3">
    <source>
        <dbReference type="Google" id="ProtNLM"/>
    </source>
</evidence>
<dbReference type="Proteomes" id="UP000036097">
    <property type="component" value="Unassembled WGS sequence"/>
</dbReference>
<proteinExistence type="predicted"/>
<organism evidence="1 2">
    <name type="scientific">Photobacterium aquae</name>
    <dbReference type="NCBI Taxonomy" id="1195763"/>
    <lineage>
        <taxon>Bacteria</taxon>
        <taxon>Pseudomonadati</taxon>
        <taxon>Pseudomonadota</taxon>
        <taxon>Gammaproteobacteria</taxon>
        <taxon>Vibrionales</taxon>
        <taxon>Vibrionaceae</taxon>
        <taxon>Photobacterium</taxon>
    </lineage>
</organism>
<evidence type="ECO:0000313" key="1">
    <source>
        <dbReference type="EMBL" id="KLV09665.1"/>
    </source>
</evidence>
<dbReference type="EMBL" id="LDOT01000001">
    <property type="protein sequence ID" value="KLV09665.1"/>
    <property type="molecule type" value="Genomic_DNA"/>
</dbReference>
<reference evidence="1 2" key="1">
    <citation type="submission" date="2015-05" db="EMBL/GenBank/DDBJ databases">
        <title>Photobacterium galathea sp. nov.</title>
        <authorList>
            <person name="Machado H."/>
            <person name="Gram L."/>
        </authorList>
    </citation>
    <scope>NUCLEOTIDE SEQUENCE [LARGE SCALE GENOMIC DNA]</scope>
    <source>
        <strain evidence="1 2">CGMCC 1.12159</strain>
    </source>
</reference>
<name>A0A0J1HDE4_9GAMM</name>
<dbReference type="STRING" id="1195763.ABT56_00690"/>
<accession>A0A0J1HDE4</accession>
<dbReference type="AlphaFoldDB" id="A0A0J1HDE4"/>